<keyword evidence="6" id="KW-0282">Flagellum</keyword>
<dbReference type="RefSeq" id="WP_229113515.1">
    <property type="nucleotide sequence ID" value="NZ_CP064787.1"/>
</dbReference>
<reference evidence="6" key="1">
    <citation type="submission" date="2020-11" db="EMBL/GenBank/DDBJ databases">
        <title>Carbohydrate-dependent, anaerobic sulfur respiration: A novel catabolism in halophilic archaea.</title>
        <authorList>
            <person name="Sorokin D.Y."/>
            <person name="Messina E."/>
            <person name="Smedile F."/>
            <person name="La Cono V."/>
            <person name="Hallsworth J.E."/>
            <person name="Yakimov M.M."/>
        </authorList>
    </citation>
    <scope>NUCLEOTIDE SEQUENCE</scope>
    <source>
        <strain evidence="6">HSR12-1</strain>
    </source>
</reference>
<evidence type="ECO:0000256" key="4">
    <source>
        <dbReference type="RuleBase" id="RU361282"/>
    </source>
</evidence>
<gene>
    <name evidence="6" type="primary">flaB</name>
    <name evidence="6" type="ORF">HSR121_2730</name>
</gene>
<dbReference type="InterPro" id="IPR013373">
    <property type="entry name" value="Flagellin/pilin_N_arc"/>
</dbReference>
<keyword evidence="3 4" id="KW-0974">Archaeal flagellum</keyword>
<feature type="transmembrane region" description="Helical" evidence="5">
    <location>
        <begin position="18"/>
        <end position="41"/>
    </location>
</feature>
<evidence type="ECO:0000256" key="2">
    <source>
        <dbReference type="ARBA" id="ARBA00010256"/>
    </source>
</evidence>
<dbReference type="GeneID" id="68856272"/>
<comment type="subcellular location">
    <subcellularLocation>
        <location evidence="1 4">Archaeal flagellum</location>
    </subcellularLocation>
</comment>
<dbReference type="GO" id="GO:0097588">
    <property type="term" value="P:archaeal or bacterial-type flagellum-dependent cell motility"/>
    <property type="evidence" value="ECO:0007669"/>
    <property type="project" value="InterPro"/>
</dbReference>
<dbReference type="InterPro" id="IPR002774">
    <property type="entry name" value="Flagellin_arc-type"/>
</dbReference>
<sequence length="205" mass="21367">MFDGTDDRRDRDRDRGQVGIGTLIVFIAMVLVAAIAAGVLINTAGFLQSSAEQSGEQAAEQTTNRLVETNTIGTASGGQITNVEMTVRLSAGSDNVDLEDTTIQWVTSGSSASLVADTLESQEEGADGTFSWEALRDDDGSITDDNTLNDQADRSTLLFNLGEGSLSNLSPGDTVDVSISTRAGGETTVTLVVPDSLSGKTSVTL</sequence>
<name>A0A897MY72_9EURY</name>
<dbReference type="PANTHER" id="PTHR35903:SF1">
    <property type="entry name" value="FLAGELLIN B1"/>
    <property type="match status" value="1"/>
</dbReference>
<organism evidence="6 7">
    <name type="scientific">Halapricum desulfuricans</name>
    <dbReference type="NCBI Taxonomy" id="2841257"/>
    <lineage>
        <taxon>Archaea</taxon>
        <taxon>Methanobacteriati</taxon>
        <taxon>Methanobacteriota</taxon>
        <taxon>Stenosarchaea group</taxon>
        <taxon>Halobacteria</taxon>
        <taxon>Halobacteriales</taxon>
        <taxon>Haloarculaceae</taxon>
        <taxon>Halapricum</taxon>
    </lineage>
</organism>
<evidence type="ECO:0000313" key="7">
    <source>
        <dbReference type="Proteomes" id="UP000663525"/>
    </source>
</evidence>
<keyword evidence="5" id="KW-1133">Transmembrane helix</keyword>
<comment type="function">
    <text evidence="4">Flagellin is the subunit protein which polymerizes to form the filaments of archaeal flagella.</text>
</comment>
<comment type="similarity">
    <text evidence="2 4">Belongs to the archaeal flagellin family.</text>
</comment>
<dbReference type="Pfam" id="PF01917">
    <property type="entry name" value="Flagellin_arch-type"/>
    <property type="match status" value="1"/>
</dbReference>
<accession>A0A897MY72</accession>
<keyword evidence="5" id="KW-0472">Membrane</keyword>
<evidence type="ECO:0000313" key="6">
    <source>
        <dbReference type="EMBL" id="QSG07050.1"/>
    </source>
</evidence>
<dbReference type="AlphaFoldDB" id="A0A897MY72"/>
<dbReference type="GO" id="GO:0097589">
    <property type="term" value="C:archaeal-type flagellum"/>
    <property type="evidence" value="ECO:0007669"/>
    <property type="project" value="UniProtKB-SubCell"/>
</dbReference>
<evidence type="ECO:0000256" key="3">
    <source>
        <dbReference type="ARBA" id="ARBA00022440"/>
    </source>
</evidence>
<evidence type="ECO:0000256" key="1">
    <source>
        <dbReference type="ARBA" id="ARBA00004618"/>
    </source>
</evidence>
<keyword evidence="6" id="KW-0966">Cell projection</keyword>
<proteinExistence type="inferred from homology"/>
<dbReference type="NCBIfam" id="TIGR02537">
    <property type="entry name" value="arch_flag_Nterm"/>
    <property type="match status" value="1"/>
</dbReference>
<dbReference type="Proteomes" id="UP000663525">
    <property type="component" value="Chromosome"/>
</dbReference>
<keyword evidence="6" id="KW-0969">Cilium</keyword>
<dbReference type="EMBL" id="CP064787">
    <property type="protein sequence ID" value="QSG07050.1"/>
    <property type="molecule type" value="Genomic_DNA"/>
</dbReference>
<keyword evidence="5" id="KW-0812">Transmembrane</keyword>
<dbReference type="PANTHER" id="PTHR35903">
    <property type="entry name" value="FLAGELLIN B1"/>
    <property type="match status" value="1"/>
</dbReference>
<dbReference type="GO" id="GO:0005198">
    <property type="term" value="F:structural molecule activity"/>
    <property type="evidence" value="ECO:0007669"/>
    <property type="project" value="InterPro"/>
</dbReference>
<evidence type="ECO:0000256" key="5">
    <source>
        <dbReference type="SAM" id="Phobius"/>
    </source>
</evidence>
<protein>
    <recommendedName>
        <fullName evidence="4">Flagellin</fullName>
    </recommendedName>
</protein>